<organism evidence="1">
    <name type="scientific">viral metagenome</name>
    <dbReference type="NCBI Taxonomy" id="1070528"/>
    <lineage>
        <taxon>unclassified sequences</taxon>
        <taxon>metagenomes</taxon>
        <taxon>organismal metagenomes</taxon>
    </lineage>
</organism>
<sequence length="61" mass="7114">MINPYPKTIIDEVSGTEIPNQRYDDWLKGYAAAYNEKNEYAYQRGYEDAVTHYGENTHHGD</sequence>
<reference evidence="1" key="1">
    <citation type="submission" date="2020-03" db="EMBL/GenBank/DDBJ databases">
        <title>The deep terrestrial virosphere.</title>
        <authorList>
            <person name="Holmfeldt K."/>
            <person name="Nilsson E."/>
            <person name="Simone D."/>
            <person name="Lopez-Fernandez M."/>
            <person name="Wu X."/>
            <person name="de Brujin I."/>
            <person name="Lundin D."/>
            <person name="Andersson A."/>
            <person name="Bertilsson S."/>
            <person name="Dopson M."/>
        </authorList>
    </citation>
    <scope>NUCLEOTIDE SEQUENCE</scope>
    <source>
        <strain evidence="1">MM415B00358</strain>
    </source>
</reference>
<evidence type="ECO:0000313" key="1">
    <source>
        <dbReference type="EMBL" id="QJA66294.1"/>
    </source>
</evidence>
<protein>
    <submittedName>
        <fullName evidence="1">Uncharacterized protein</fullName>
    </submittedName>
</protein>
<gene>
    <name evidence="1" type="ORF">MM415B00358_0056</name>
</gene>
<name>A0A6M3J947_9ZZZZ</name>
<accession>A0A6M3J947</accession>
<dbReference type="EMBL" id="MT141552">
    <property type="protein sequence ID" value="QJA66294.1"/>
    <property type="molecule type" value="Genomic_DNA"/>
</dbReference>
<dbReference type="AlphaFoldDB" id="A0A6M3J947"/>
<proteinExistence type="predicted"/>